<dbReference type="Proteomes" id="UP000823631">
    <property type="component" value="Unassembled WGS sequence"/>
</dbReference>
<feature type="non-terminal residue" evidence="1">
    <location>
        <position position="149"/>
    </location>
</feature>
<dbReference type="EMBL" id="JADINH010000091">
    <property type="protein sequence ID" value="MBO8415568.1"/>
    <property type="molecule type" value="Genomic_DNA"/>
</dbReference>
<dbReference type="AlphaFoldDB" id="A0A9D9GSL1"/>
<name>A0A9D9GSL1_9GAMM</name>
<reference evidence="1" key="1">
    <citation type="submission" date="2020-10" db="EMBL/GenBank/DDBJ databases">
        <authorList>
            <person name="Gilroy R."/>
        </authorList>
    </citation>
    <scope>NUCLEOTIDE SEQUENCE</scope>
    <source>
        <strain evidence="1">17213</strain>
    </source>
</reference>
<proteinExistence type="predicted"/>
<gene>
    <name evidence="1" type="ORF">IAB19_04200</name>
</gene>
<reference evidence="1" key="2">
    <citation type="journal article" date="2021" name="PeerJ">
        <title>Extensive microbial diversity within the chicken gut microbiome revealed by metagenomics and culture.</title>
        <authorList>
            <person name="Gilroy R."/>
            <person name="Ravi A."/>
            <person name="Getino M."/>
            <person name="Pursley I."/>
            <person name="Horton D.L."/>
            <person name="Alikhan N.F."/>
            <person name="Baker D."/>
            <person name="Gharbi K."/>
            <person name="Hall N."/>
            <person name="Watson M."/>
            <person name="Adriaenssens E.M."/>
            <person name="Foster-Nyarko E."/>
            <person name="Jarju S."/>
            <person name="Secka A."/>
            <person name="Antonio M."/>
            <person name="Oren A."/>
            <person name="Chaudhuri R.R."/>
            <person name="La Ragione R."/>
            <person name="Hildebrand F."/>
            <person name="Pallen M.J."/>
        </authorList>
    </citation>
    <scope>NUCLEOTIDE SEQUENCE</scope>
    <source>
        <strain evidence="1">17213</strain>
    </source>
</reference>
<accession>A0A9D9GSL1</accession>
<evidence type="ECO:0000313" key="2">
    <source>
        <dbReference type="Proteomes" id="UP000823631"/>
    </source>
</evidence>
<protein>
    <submittedName>
        <fullName evidence="1">Uncharacterized protein</fullName>
    </submittedName>
</protein>
<sequence length="149" mass="16965">MISNFFYQQFLDLPGIFKAELDNGSCLLLQTYPDYTSRRARLYFAVQAKSSLQTLLTAIPKELPTYCLFIPADNAQSQEIENCLAEQYKERLVFKNLFIKLQTTTGIPETAAKTEKLCAFDFVAPQEASDCWMKMTQLFQPASAHNLLS</sequence>
<organism evidence="1 2">
    <name type="scientific">Candidatus Avisuccinivibrio stercorigallinarum</name>
    <dbReference type="NCBI Taxonomy" id="2840704"/>
    <lineage>
        <taxon>Bacteria</taxon>
        <taxon>Pseudomonadati</taxon>
        <taxon>Pseudomonadota</taxon>
        <taxon>Gammaproteobacteria</taxon>
        <taxon>Aeromonadales</taxon>
        <taxon>Succinivibrionaceae</taxon>
        <taxon>Succinivibrionaceae incertae sedis</taxon>
        <taxon>Candidatus Avisuccinivibrio</taxon>
    </lineage>
</organism>
<comment type="caution">
    <text evidence="1">The sequence shown here is derived from an EMBL/GenBank/DDBJ whole genome shotgun (WGS) entry which is preliminary data.</text>
</comment>
<evidence type="ECO:0000313" key="1">
    <source>
        <dbReference type="EMBL" id="MBO8415568.1"/>
    </source>
</evidence>